<evidence type="ECO:0000313" key="2">
    <source>
        <dbReference type="EMBL" id="GAT50106.1"/>
    </source>
</evidence>
<sequence length="88" mass="9853">MENKRCQLNLRNSSPPREAVNRGGRLVDEGPRTAPVALAPQQSQVRVVVRTSSGLRGRFAGGGLSWGRQSPTDRELWVPHQKYRQVFT</sequence>
<dbReference type="EMBL" id="DF846267">
    <property type="protein sequence ID" value="GAT50106.1"/>
    <property type="molecule type" value="Genomic_DNA"/>
</dbReference>
<organism evidence="2 3">
    <name type="scientific">Mycena chlorophos</name>
    <name type="common">Agaric fungus</name>
    <name type="synonym">Agaricus chlorophos</name>
    <dbReference type="NCBI Taxonomy" id="658473"/>
    <lineage>
        <taxon>Eukaryota</taxon>
        <taxon>Fungi</taxon>
        <taxon>Dikarya</taxon>
        <taxon>Basidiomycota</taxon>
        <taxon>Agaricomycotina</taxon>
        <taxon>Agaricomycetes</taxon>
        <taxon>Agaricomycetidae</taxon>
        <taxon>Agaricales</taxon>
        <taxon>Marasmiineae</taxon>
        <taxon>Mycenaceae</taxon>
        <taxon>Mycena</taxon>
    </lineage>
</organism>
<evidence type="ECO:0000256" key="1">
    <source>
        <dbReference type="SAM" id="MobiDB-lite"/>
    </source>
</evidence>
<feature type="region of interest" description="Disordered" evidence="1">
    <location>
        <begin position="1"/>
        <end position="24"/>
    </location>
</feature>
<proteinExistence type="predicted"/>
<accession>A0ABQ0LG32</accession>
<evidence type="ECO:0000313" key="3">
    <source>
        <dbReference type="Proteomes" id="UP000815677"/>
    </source>
</evidence>
<keyword evidence="3" id="KW-1185">Reference proteome</keyword>
<protein>
    <submittedName>
        <fullName evidence="2">Uncharacterized protein</fullName>
    </submittedName>
</protein>
<dbReference type="Proteomes" id="UP000815677">
    <property type="component" value="Unassembled WGS sequence"/>
</dbReference>
<reference evidence="2" key="1">
    <citation type="submission" date="2014-09" db="EMBL/GenBank/DDBJ databases">
        <title>Genome sequence of the luminous mushroom Mycena chlorophos for searching fungal bioluminescence genes.</title>
        <authorList>
            <person name="Tanaka Y."/>
            <person name="Kasuga D."/>
            <person name="Oba Y."/>
            <person name="Hase S."/>
            <person name="Sato K."/>
            <person name="Oba Y."/>
            <person name="Sakakibara Y."/>
        </authorList>
    </citation>
    <scope>NUCLEOTIDE SEQUENCE</scope>
</reference>
<gene>
    <name evidence="2" type="ORF">MCHLO_07382</name>
</gene>
<name>A0ABQ0LG32_MYCCL</name>